<dbReference type="PATRIC" id="fig|187330.3.peg.4280"/>
<reference evidence="2 3" key="1">
    <citation type="submission" date="2015-08" db="EMBL/GenBank/DDBJ databases">
        <title>Draft Genome Sequence of Pseudoalteromonas porphyrae UCD-SED14.</title>
        <authorList>
            <person name="Coil D.A."/>
            <person name="Jospin G."/>
            <person name="Lee R.D."/>
            <person name="Eisen J.A."/>
        </authorList>
    </citation>
    <scope>NUCLEOTIDE SEQUENCE [LARGE SCALE GENOMIC DNA]</scope>
    <source>
        <strain evidence="2 3">UCD-SED14</strain>
    </source>
</reference>
<evidence type="ECO:0000313" key="2">
    <source>
        <dbReference type="EMBL" id="KPH63165.1"/>
    </source>
</evidence>
<accession>A0A0N1EXG8</accession>
<dbReference type="AlphaFoldDB" id="A0A0N1EXG8"/>
<proteinExistence type="predicted"/>
<feature type="signal peptide" evidence="1">
    <location>
        <begin position="1"/>
        <end position="20"/>
    </location>
</feature>
<feature type="chain" id="PRO_5005870768" evidence="1">
    <location>
        <begin position="21"/>
        <end position="162"/>
    </location>
</feature>
<evidence type="ECO:0000313" key="3">
    <source>
        <dbReference type="Proteomes" id="UP000037848"/>
    </source>
</evidence>
<keyword evidence="1" id="KW-0732">Signal</keyword>
<name>A0A0N1EXG8_9GAMM</name>
<dbReference type="Proteomes" id="UP000037848">
    <property type="component" value="Unassembled WGS sequence"/>
</dbReference>
<organism evidence="2 3">
    <name type="scientific">Pseudoalteromonas porphyrae</name>
    <dbReference type="NCBI Taxonomy" id="187330"/>
    <lineage>
        <taxon>Bacteria</taxon>
        <taxon>Pseudomonadati</taxon>
        <taxon>Pseudomonadota</taxon>
        <taxon>Gammaproteobacteria</taxon>
        <taxon>Alteromonadales</taxon>
        <taxon>Pseudoalteromonadaceae</taxon>
        <taxon>Pseudoalteromonas</taxon>
    </lineage>
</organism>
<dbReference type="EMBL" id="LHPH01000010">
    <property type="protein sequence ID" value="KPH63165.1"/>
    <property type="molecule type" value="Genomic_DNA"/>
</dbReference>
<dbReference type="RefSeq" id="WP_054454387.1">
    <property type="nucleotide sequence ID" value="NZ_LHPH01000010.1"/>
</dbReference>
<keyword evidence="3" id="KW-1185">Reference proteome</keyword>
<comment type="caution">
    <text evidence="2">The sequence shown here is derived from an EMBL/GenBank/DDBJ whole genome shotgun (WGS) entry which is preliminary data.</text>
</comment>
<dbReference type="STRING" id="187330.AMS58_15235"/>
<evidence type="ECO:0000256" key="1">
    <source>
        <dbReference type="SAM" id="SignalP"/>
    </source>
</evidence>
<protein>
    <submittedName>
        <fullName evidence="2">Uncharacterized protein</fullName>
    </submittedName>
</protein>
<sequence>MLIKKLAIVTLMIFTCLSCAKSRAVDVKVNLSCNFENEEFNLLVGYSNNNLKDSRKIRFNTDFSGLALFKYDEYKQAINTGNSLLIFMKIFLKHHEKITPFEVEIKAGEIFIIDIPIEKIYKLTISEEEYIVSLMEVVKINSEYRKFSSNSLVISKYGCFEA</sequence>
<gene>
    <name evidence="2" type="ORF">ADS77_10815</name>
</gene>